<feature type="region of interest" description="Disordered" evidence="1">
    <location>
        <begin position="1"/>
        <end position="51"/>
    </location>
</feature>
<reference evidence="2" key="1">
    <citation type="journal article" date="2019" name="Sci. Rep.">
        <title>Draft genome of Tanacetum cinerariifolium, the natural source of mosquito coil.</title>
        <authorList>
            <person name="Yamashiro T."/>
            <person name="Shiraishi A."/>
            <person name="Satake H."/>
            <person name="Nakayama K."/>
        </authorList>
    </citation>
    <scope>NUCLEOTIDE SEQUENCE</scope>
</reference>
<dbReference type="EMBL" id="BKCJ010198960">
    <property type="protein sequence ID" value="GEY67297.1"/>
    <property type="molecule type" value="Genomic_DNA"/>
</dbReference>
<evidence type="ECO:0000313" key="2">
    <source>
        <dbReference type="EMBL" id="GEY67297.1"/>
    </source>
</evidence>
<name>A0A699HSP6_TANCI</name>
<dbReference type="AlphaFoldDB" id="A0A699HSP6"/>
<feature type="compositionally biased region" description="Basic and acidic residues" evidence="1">
    <location>
        <begin position="1"/>
        <end position="19"/>
    </location>
</feature>
<feature type="compositionally biased region" description="Low complexity" evidence="1">
    <location>
        <begin position="35"/>
        <end position="50"/>
    </location>
</feature>
<comment type="caution">
    <text evidence="2">The sequence shown here is derived from an EMBL/GenBank/DDBJ whole genome shotgun (WGS) entry which is preliminary data.</text>
</comment>
<proteinExistence type="predicted"/>
<organism evidence="2">
    <name type="scientific">Tanacetum cinerariifolium</name>
    <name type="common">Dalmatian daisy</name>
    <name type="synonym">Chrysanthemum cinerariifolium</name>
    <dbReference type="NCBI Taxonomy" id="118510"/>
    <lineage>
        <taxon>Eukaryota</taxon>
        <taxon>Viridiplantae</taxon>
        <taxon>Streptophyta</taxon>
        <taxon>Embryophyta</taxon>
        <taxon>Tracheophyta</taxon>
        <taxon>Spermatophyta</taxon>
        <taxon>Magnoliopsida</taxon>
        <taxon>eudicotyledons</taxon>
        <taxon>Gunneridae</taxon>
        <taxon>Pentapetalae</taxon>
        <taxon>asterids</taxon>
        <taxon>campanulids</taxon>
        <taxon>Asterales</taxon>
        <taxon>Asteraceae</taxon>
        <taxon>Asteroideae</taxon>
        <taxon>Anthemideae</taxon>
        <taxon>Anthemidinae</taxon>
        <taxon>Tanacetum</taxon>
    </lineage>
</organism>
<gene>
    <name evidence="2" type="ORF">Tci_439271</name>
</gene>
<evidence type="ECO:0000256" key="1">
    <source>
        <dbReference type="SAM" id="MobiDB-lite"/>
    </source>
</evidence>
<accession>A0A699HSP6</accession>
<feature type="non-terminal residue" evidence="2">
    <location>
        <position position="137"/>
    </location>
</feature>
<sequence length="137" mass="15340">MVVEEEKKDAEDPGNKDNEVPSTTEPRVNQEKDTNVNSTNNINTVSSTDNAAGIKDNVVNVNIVYGCVDDPNMFDLEEICRFNDAENDDLGADMNNLDTYFQVSHVPTIRIHKDHPLKQVIGNLHSAPQTRRMSKNL</sequence>
<protein>
    <submittedName>
        <fullName evidence="2">Uncharacterized protein</fullName>
    </submittedName>
</protein>